<dbReference type="GO" id="GO:0003677">
    <property type="term" value="F:DNA binding"/>
    <property type="evidence" value="ECO:0007669"/>
    <property type="project" value="UniProtKB-KW"/>
</dbReference>
<evidence type="ECO:0000256" key="2">
    <source>
        <dbReference type="ARBA" id="ARBA00023125"/>
    </source>
</evidence>
<evidence type="ECO:0000256" key="3">
    <source>
        <dbReference type="ARBA" id="ARBA00023163"/>
    </source>
</evidence>
<dbReference type="RefSeq" id="WP_005347007.1">
    <property type="nucleotide sequence ID" value="NZ_JH823256.1"/>
</dbReference>
<name>K1IDW9_AERVE</name>
<dbReference type="Gene3D" id="2.10.109.10">
    <property type="entry name" value="Umud Fragment, subunit A"/>
    <property type="match status" value="1"/>
</dbReference>
<organism evidence="5 6">
    <name type="scientific">Aeromonas veronii AMC34</name>
    <dbReference type="NCBI Taxonomy" id="1073383"/>
    <lineage>
        <taxon>Bacteria</taxon>
        <taxon>Pseudomonadati</taxon>
        <taxon>Pseudomonadota</taxon>
        <taxon>Gammaproteobacteria</taxon>
        <taxon>Aeromonadales</taxon>
        <taxon>Aeromonadaceae</taxon>
        <taxon>Aeromonas</taxon>
    </lineage>
</organism>
<evidence type="ECO:0000313" key="5">
    <source>
        <dbReference type="EMBL" id="EKB17215.1"/>
    </source>
</evidence>
<dbReference type="Proteomes" id="UP000006087">
    <property type="component" value="Unassembled WGS sequence"/>
</dbReference>
<gene>
    <name evidence="5" type="ORF">HMPREF1168_03442</name>
</gene>
<comment type="caution">
    <text evidence="5">The sequence shown here is derived from an EMBL/GenBank/DDBJ whole genome shotgun (WGS) entry which is preliminary data.</text>
</comment>
<dbReference type="PANTHER" id="PTHR40661">
    <property type="match status" value="1"/>
</dbReference>
<dbReference type="PANTHER" id="PTHR40661:SF3">
    <property type="entry name" value="FELS-1 PROPHAGE TRANSCRIPTIONAL REGULATOR"/>
    <property type="match status" value="1"/>
</dbReference>
<dbReference type="CDD" id="cd06529">
    <property type="entry name" value="S24_LexA-like"/>
    <property type="match status" value="1"/>
</dbReference>
<dbReference type="InterPro" id="IPR015927">
    <property type="entry name" value="Peptidase_S24_S26A/B/C"/>
</dbReference>
<evidence type="ECO:0000313" key="6">
    <source>
        <dbReference type="Proteomes" id="UP000006087"/>
    </source>
</evidence>
<evidence type="ECO:0000259" key="4">
    <source>
        <dbReference type="Pfam" id="PF00717"/>
    </source>
</evidence>
<keyword evidence="3" id="KW-0804">Transcription</keyword>
<dbReference type="AlphaFoldDB" id="K1IDW9"/>
<keyword evidence="1" id="KW-0805">Transcription regulation</keyword>
<dbReference type="EMBL" id="AGWU01000024">
    <property type="protein sequence ID" value="EKB17215.1"/>
    <property type="molecule type" value="Genomic_DNA"/>
</dbReference>
<feature type="domain" description="Peptidase S24/S26A/S26B/S26C" evidence="4">
    <location>
        <begin position="104"/>
        <end position="224"/>
    </location>
</feature>
<accession>K1IDW9</accession>
<dbReference type="Pfam" id="PF00717">
    <property type="entry name" value="Peptidase_S24"/>
    <property type="match status" value="1"/>
</dbReference>
<sequence>MDEKHTPMARYEADKMAFTKRLNIALDELGWPQRGRIAMLKRTLREDLSEISVRKWLRGEGLPEVKRLGELARITGKSVQWLLTGTDTGEGNVEPQPFPIYQVPLIDWVSAGEFRDCGDIPTLEEAEETTISPVRVGTRAYAVRVKGDSMVAPMGGKSYPDGTIIIVDPDIEPALGKKVIARYGNDMTFKELVMDAGKWWLKPLNPQYPMLQVNEDVHICAVLVCSMMIE</sequence>
<keyword evidence="2" id="KW-0238">DNA-binding</keyword>
<proteinExistence type="predicted"/>
<reference evidence="5 6" key="1">
    <citation type="submission" date="2012-06" db="EMBL/GenBank/DDBJ databases">
        <title>The Genome Sequence of Aeromonas veronii AMC34.</title>
        <authorList>
            <consortium name="The Broad Institute Genome Sequencing Platform"/>
            <person name="Earl A."/>
            <person name="Ward D."/>
            <person name="Feldgarden M."/>
            <person name="Gevers D."/>
            <person name="Graf J."/>
            <person name="Tomasi A."/>
            <person name="Horneman A."/>
            <person name="Walker B."/>
            <person name="Young S.K."/>
            <person name="Zeng Q."/>
            <person name="Gargeya S."/>
            <person name="Fitzgerald M."/>
            <person name="Haas B."/>
            <person name="Abouelleil A."/>
            <person name="Alvarado L."/>
            <person name="Arachchi H.M."/>
            <person name="Berlin A.M."/>
            <person name="Chapman S.B."/>
            <person name="Goldberg J."/>
            <person name="Griggs A."/>
            <person name="Gujja S."/>
            <person name="Hansen M."/>
            <person name="Howarth C."/>
            <person name="Imamovic A."/>
            <person name="Larimer J."/>
            <person name="McCowan C."/>
            <person name="Montmayeur A."/>
            <person name="Murphy C."/>
            <person name="Neiman D."/>
            <person name="Pearson M."/>
            <person name="Priest M."/>
            <person name="Roberts A."/>
            <person name="Saif S."/>
            <person name="Shea T."/>
            <person name="Sisk P."/>
            <person name="Sykes S."/>
            <person name="Wortman J."/>
            <person name="Nusbaum C."/>
            <person name="Birren B."/>
        </authorList>
    </citation>
    <scope>NUCLEOTIDE SEQUENCE [LARGE SCALE GENOMIC DNA]</scope>
    <source>
        <strain evidence="5 6">AMC34</strain>
    </source>
</reference>
<dbReference type="InterPro" id="IPR036286">
    <property type="entry name" value="LexA/Signal_pep-like_sf"/>
</dbReference>
<dbReference type="HOGENOM" id="CLU_066192_1_3_6"/>
<dbReference type="InterPro" id="IPR039418">
    <property type="entry name" value="LexA-like"/>
</dbReference>
<dbReference type="PATRIC" id="fig|1073383.3.peg.3443"/>
<evidence type="ECO:0000256" key="1">
    <source>
        <dbReference type="ARBA" id="ARBA00023015"/>
    </source>
</evidence>
<protein>
    <recommendedName>
        <fullName evidence="4">Peptidase S24/S26A/S26B/S26C domain-containing protein</fullName>
    </recommendedName>
</protein>
<dbReference type="SUPFAM" id="SSF51306">
    <property type="entry name" value="LexA/Signal peptidase"/>
    <property type="match status" value="1"/>
</dbReference>